<proteinExistence type="predicted"/>
<dbReference type="RefSeq" id="WP_172577636.1">
    <property type="nucleotide sequence ID" value="NZ_BLAP01000065.1"/>
</dbReference>
<sequence>MRKQKYYLAIDDYEYSIIIDSLNKLRCKLIADGRYTDAVDELIIKIAHAPIKKFKIKMTEVSYYGKNNKCCILIFQRKNLKRN</sequence>
<dbReference type="EMBL" id="BLAP01000065">
    <property type="protein sequence ID" value="GET13176.1"/>
    <property type="molecule type" value="Genomic_DNA"/>
</dbReference>
<reference evidence="1" key="1">
    <citation type="submission" date="2019-10" db="EMBL/GenBank/DDBJ databases">
        <title>Lactobacillus agilis SN811 Whole Genome Sequencing Project.</title>
        <authorList>
            <person name="Suzuki S."/>
            <person name="Endo A."/>
            <person name="Maeno S."/>
            <person name="Shiwa Y."/>
            <person name="Matsutani M."/>
            <person name="Kajikawa A."/>
        </authorList>
    </citation>
    <scope>NUCLEOTIDE SEQUENCE</scope>
    <source>
        <strain evidence="1">SN811</strain>
    </source>
</reference>
<name>A0A6F9Y6P5_9LACO</name>
<evidence type="ECO:0000313" key="1">
    <source>
        <dbReference type="EMBL" id="GET13176.1"/>
    </source>
</evidence>
<gene>
    <name evidence="1" type="ORF">SN811_16760</name>
</gene>
<dbReference type="Proteomes" id="UP000494160">
    <property type="component" value="Unassembled WGS sequence"/>
</dbReference>
<organism evidence="1">
    <name type="scientific">Ligilactobacillus agilis</name>
    <dbReference type="NCBI Taxonomy" id="1601"/>
    <lineage>
        <taxon>Bacteria</taxon>
        <taxon>Bacillati</taxon>
        <taxon>Bacillota</taxon>
        <taxon>Bacilli</taxon>
        <taxon>Lactobacillales</taxon>
        <taxon>Lactobacillaceae</taxon>
        <taxon>Ligilactobacillus</taxon>
    </lineage>
</organism>
<dbReference type="AlphaFoldDB" id="A0A6F9Y6P5"/>
<accession>A0A6F9Y6P5</accession>
<comment type="caution">
    <text evidence="1">The sequence shown here is derived from an EMBL/GenBank/DDBJ whole genome shotgun (WGS) entry which is preliminary data.</text>
</comment>
<protein>
    <submittedName>
        <fullName evidence="1">Uncharacterized protein</fullName>
    </submittedName>
</protein>